<proteinExistence type="predicted"/>
<accession>A0AA36DND9</accession>
<reference evidence="1" key="1">
    <citation type="submission" date="2023-07" db="EMBL/GenBank/DDBJ databases">
        <authorList>
            <consortium name="CYATHOMIX"/>
        </authorList>
    </citation>
    <scope>NUCLEOTIDE SEQUENCE</scope>
    <source>
        <strain evidence="1">N/A</strain>
    </source>
</reference>
<protein>
    <submittedName>
        <fullName evidence="1">Uncharacterized protein</fullName>
    </submittedName>
</protein>
<dbReference type="InterPro" id="IPR004988">
    <property type="entry name" value="DUF273"/>
</dbReference>
<evidence type="ECO:0000313" key="1">
    <source>
        <dbReference type="EMBL" id="CAJ0589965.1"/>
    </source>
</evidence>
<sequence>MAYVSCVKQALGATRLWPGKLRIYRRAHGWVRDGFYTTDKWCDYDFMLHGWKLQTVGDEGWESPFRKNLDPSKCGKGTEGWNWISTKHVNATVIKNELASYEKYAGDTFPNAAKRLMYIAMPDVGKCYPNCDKNL</sequence>
<gene>
    <name evidence="1" type="ORF">CYNAS_LOCUS1948</name>
</gene>
<dbReference type="Proteomes" id="UP001176961">
    <property type="component" value="Unassembled WGS sequence"/>
</dbReference>
<dbReference type="EMBL" id="CATQJL010000001">
    <property type="protein sequence ID" value="CAJ0589965.1"/>
    <property type="molecule type" value="Genomic_DNA"/>
</dbReference>
<dbReference type="PANTHER" id="PTHR31562">
    <property type="entry name" value="PROTEIN CBG18972"/>
    <property type="match status" value="1"/>
</dbReference>
<comment type="caution">
    <text evidence="1">The sequence shown here is derived from an EMBL/GenBank/DDBJ whole genome shotgun (WGS) entry which is preliminary data.</text>
</comment>
<dbReference type="PANTHER" id="PTHR31562:SF8">
    <property type="entry name" value="ALPHA-1,6-MANNOSYLTRANSFERASE"/>
    <property type="match status" value="1"/>
</dbReference>
<dbReference type="AlphaFoldDB" id="A0AA36DND9"/>
<name>A0AA36DND9_CYLNA</name>
<keyword evidence="2" id="KW-1185">Reference proteome</keyword>
<organism evidence="1 2">
    <name type="scientific">Cylicocyclus nassatus</name>
    <name type="common">Nematode worm</name>
    <dbReference type="NCBI Taxonomy" id="53992"/>
    <lineage>
        <taxon>Eukaryota</taxon>
        <taxon>Metazoa</taxon>
        <taxon>Ecdysozoa</taxon>
        <taxon>Nematoda</taxon>
        <taxon>Chromadorea</taxon>
        <taxon>Rhabditida</taxon>
        <taxon>Rhabditina</taxon>
        <taxon>Rhabditomorpha</taxon>
        <taxon>Strongyloidea</taxon>
        <taxon>Strongylidae</taxon>
        <taxon>Cylicocyclus</taxon>
    </lineage>
</organism>
<dbReference type="Pfam" id="PF03314">
    <property type="entry name" value="DUF273"/>
    <property type="match status" value="1"/>
</dbReference>
<evidence type="ECO:0000313" key="2">
    <source>
        <dbReference type="Proteomes" id="UP001176961"/>
    </source>
</evidence>